<dbReference type="AlphaFoldDB" id="A0A9P1PVR4"/>
<evidence type="ECO:0000259" key="8">
    <source>
        <dbReference type="SMART" id="SM01340"/>
    </source>
</evidence>
<dbReference type="NCBIfam" id="NF000948">
    <property type="entry name" value="PRK00095.1-1"/>
    <property type="match status" value="1"/>
</dbReference>
<dbReference type="FunFam" id="3.30.565.10:FF:000003">
    <property type="entry name" value="DNA mismatch repair endonuclease MutL"/>
    <property type="match status" value="1"/>
</dbReference>
<dbReference type="FunFam" id="3.30.1370.100:FF:000002">
    <property type="entry name" value="DNA mismatch repair protein MutL"/>
    <property type="match status" value="1"/>
</dbReference>
<dbReference type="InterPro" id="IPR036890">
    <property type="entry name" value="HATPase_C_sf"/>
</dbReference>
<proteinExistence type="inferred from homology"/>
<dbReference type="InterPro" id="IPR037198">
    <property type="entry name" value="MutL_C_sf"/>
</dbReference>
<evidence type="ECO:0000256" key="5">
    <source>
        <dbReference type="HAMAP-Rule" id="MF_00149"/>
    </source>
</evidence>
<evidence type="ECO:0000313" key="10">
    <source>
        <dbReference type="Proteomes" id="UP000041356"/>
    </source>
</evidence>
<dbReference type="GO" id="GO:0005524">
    <property type="term" value="F:ATP binding"/>
    <property type="evidence" value="ECO:0007669"/>
    <property type="project" value="InterPro"/>
</dbReference>
<feature type="domain" description="DNA mismatch repair protein S5" evidence="8">
    <location>
        <begin position="212"/>
        <end position="330"/>
    </location>
</feature>
<dbReference type="InterPro" id="IPR014762">
    <property type="entry name" value="DNA_mismatch_repair_CS"/>
</dbReference>
<dbReference type="GO" id="GO:0006298">
    <property type="term" value="P:mismatch repair"/>
    <property type="evidence" value="ECO:0007669"/>
    <property type="project" value="UniProtKB-UniRule"/>
</dbReference>
<protein>
    <recommendedName>
        <fullName evidence="2 5">DNA mismatch repair protein MutL</fullName>
    </recommendedName>
</protein>
<dbReference type="PANTHER" id="PTHR10073">
    <property type="entry name" value="DNA MISMATCH REPAIR PROTEIN MLH, PMS, MUTL"/>
    <property type="match status" value="1"/>
</dbReference>
<dbReference type="EMBL" id="CPZF01000005">
    <property type="protein sequence ID" value="CNF72161.1"/>
    <property type="molecule type" value="Genomic_DNA"/>
</dbReference>
<dbReference type="InterPro" id="IPR013507">
    <property type="entry name" value="DNA_mismatch_S5_2-like"/>
</dbReference>
<dbReference type="Gene3D" id="3.30.230.10">
    <property type="match status" value="1"/>
</dbReference>
<dbReference type="InterPro" id="IPR002099">
    <property type="entry name" value="MutL/Mlh/PMS"/>
</dbReference>
<dbReference type="Gene3D" id="3.30.565.10">
    <property type="entry name" value="Histidine kinase-like ATPase, C-terminal domain"/>
    <property type="match status" value="1"/>
</dbReference>
<dbReference type="CDD" id="cd03482">
    <property type="entry name" value="MutL_Trans_MutL"/>
    <property type="match status" value="1"/>
</dbReference>
<evidence type="ECO:0000256" key="2">
    <source>
        <dbReference type="ARBA" id="ARBA00021975"/>
    </source>
</evidence>
<dbReference type="Pfam" id="PF13589">
    <property type="entry name" value="HATPase_c_3"/>
    <property type="match status" value="1"/>
</dbReference>
<comment type="similarity">
    <text evidence="1 5">Belongs to the DNA mismatch repair MutL/HexB family.</text>
</comment>
<evidence type="ECO:0000313" key="9">
    <source>
        <dbReference type="EMBL" id="CNF72161.1"/>
    </source>
</evidence>
<dbReference type="NCBIfam" id="TIGR00585">
    <property type="entry name" value="mutl"/>
    <property type="match status" value="1"/>
</dbReference>
<comment type="caution">
    <text evidence="9">The sequence shown here is derived from an EMBL/GenBank/DDBJ whole genome shotgun (WGS) entry which is preliminary data.</text>
</comment>
<reference evidence="9 10" key="1">
    <citation type="submission" date="2015-03" db="EMBL/GenBank/DDBJ databases">
        <authorList>
            <consortium name="Pathogen Informatics"/>
            <person name="Murphy D."/>
        </authorList>
    </citation>
    <scope>NUCLEOTIDE SEQUENCE [LARGE SCALE GENOMIC DNA]</scope>
    <source>
        <strain evidence="9 10">IP27818</strain>
    </source>
</reference>
<evidence type="ECO:0000259" key="7">
    <source>
        <dbReference type="SMART" id="SM00853"/>
    </source>
</evidence>
<dbReference type="SMART" id="SM01340">
    <property type="entry name" value="DNA_mis_repair"/>
    <property type="match status" value="1"/>
</dbReference>
<gene>
    <name evidence="9" type="primary">mutL_1</name>
    <name evidence="5" type="synonym">mutL</name>
    <name evidence="9" type="ORF">ERS137939_02212</name>
</gene>
<dbReference type="GO" id="GO:0016887">
    <property type="term" value="F:ATP hydrolysis activity"/>
    <property type="evidence" value="ECO:0007669"/>
    <property type="project" value="InterPro"/>
</dbReference>
<feature type="domain" description="MutL C-terminal dimerisation" evidence="7">
    <location>
        <begin position="458"/>
        <end position="593"/>
    </location>
</feature>
<dbReference type="Gene3D" id="3.30.1370.100">
    <property type="entry name" value="MutL, C-terminal domain, regulatory subdomain"/>
    <property type="match status" value="1"/>
</dbReference>
<dbReference type="HAMAP" id="MF_00149">
    <property type="entry name" value="DNA_mis_repair"/>
    <property type="match status" value="1"/>
</dbReference>
<accession>A0A9P1PVR4</accession>
<dbReference type="FunFam" id="3.30.230.10:FF:000013">
    <property type="entry name" value="DNA mismatch repair endonuclease MutL"/>
    <property type="match status" value="1"/>
</dbReference>
<dbReference type="InterPro" id="IPR020568">
    <property type="entry name" value="Ribosomal_Su5_D2-typ_SF"/>
</dbReference>
<dbReference type="PANTHER" id="PTHR10073:SF12">
    <property type="entry name" value="DNA MISMATCH REPAIR PROTEIN MLH1"/>
    <property type="match status" value="1"/>
</dbReference>
<evidence type="ECO:0000256" key="4">
    <source>
        <dbReference type="ARBA" id="ARBA00023204"/>
    </source>
</evidence>
<dbReference type="SMART" id="SM00853">
    <property type="entry name" value="MutL_C"/>
    <property type="match status" value="1"/>
</dbReference>
<dbReference type="SUPFAM" id="SSF118116">
    <property type="entry name" value="DNA mismatch repair protein MutL"/>
    <property type="match status" value="1"/>
</dbReference>
<dbReference type="InterPro" id="IPR042120">
    <property type="entry name" value="MutL_C_dimsub"/>
</dbReference>
<dbReference type="InterPro" id="IPR014790">
    <property type="entry name" value="MutL_C"/>
</dbReference>
<sequence length="635" mass="70673">MPIQILPPQLANQIAAGEVVERPASVVKELVENSLDAGASRIDIDIERGGAKLIRIRDNGCGIGKDDLALALARHATSKISSLEDLEAILSMGFRGEALASISSVSRLILTSRTAEQNEAWQAYAEGRDMAVTIKPAAHPVGSTLEVLDLFYNTPARRKFMRTEKTEFGHIDEVVRRIALARFDVAINLSHNGKLMRQYRAAPDPSQHERRLASICGPAFLQHALAISWQHGDLTIRGWVADPAASRTLSEMQYCYVNNRMMRDRLINHAIRQAYQDLLKDDQQPAYVLYLDIDPHQVDVNVHPAKHEVRFHQARLVHDFIYQAVTTVLQQTATPVLNINEDGEEIEAPRWQPENRVAAGVNKYAQPEPAKTAPVVRTPSPERTATTERSIARERTPTYHAGEPYQKQQGELYRQLAQPAVVNKPAVVSQPLAASAPAARQISTDEPLHGDNYSFGRVLTVFPPCYALIEYKQGIALLELTVAERWLKQAQLNPPAEGLRPQPLLIPLKLTLDKNEATACQRHQKLLATMGIELAVEHTRATLRAVSLPLRQQNLQKLIPELLGYLSQHEEISPDALATWISRHLGSEHEVWNVSQAIQLLTDVERLCPQLVKSPPAGLLQPIDIKAALATLKHE</sequence>
<dbReference type="CDD" id="cd16926">
    <property type="entry name" value="HATPase_MutL-MLH-PMS-like"/>
    <property type="match status" value="1"/>
</dbReference>
<dbReference type="Proteomes" id="UP000041356">
    <property type="component" value="Unassembled WGS sequence"/>
</dbReference>
<evidence type="ECO:0000256" key="6">
    <source>
        <dbReference type="SAM" id="MobiDB-lite"/>
    </source>
</evidence>
<feature type="region of interest" description="Disordered" evidence="6">
    <location>
        <begin position="367"/>
        <end position="389"/>
    </location>
</feature>
<dbReference type="InterPro" id="IPR020667">
    <property type="entry name" value="DNA_mismatch_repair_MutL"/>
</dbReference>
<dbReference type="Pfam" id="PF08676">
    <property type="entry name" value="MutL_C"/>
    <property type="match status" value="1"/>
</dbReference>
<dbReference type="GO" id="GO:0030983">
    <property type="term" value="F:mismatched DNA binding"/>
    <property type="evidence" value="ECO:0007669"/>
    <property type="project" value="InterPro"/>
</dbReference>
<evidence type="ECO:0000256" key="3">
    <source>
        <dbReference type="ARBA" id="ARBA00022763"/>
    </source>
</evidence>
<comment type="function">
    <text evidence="5">This protein is involved in the repair of mismatches in DNA. It is required for dam-dependent methyl-directed DNA mismatch repair. May act as a 'molecular matchmaker', a protein that promotes the formation of a stable complex between two or more DNA-binding proteins in an ATP-dependent manner without itself being part of a final effector complex.</text>
</comment>
<organism evidence="9 10">
    <name type="scientific">Yersinia enterocolitica</name>
    <dbReference type="NCBI Taxonomy" id="630"/>
    <lineage>
        <taxon>Bacteria</taxon>
        <taxon>Pseudomonadati</taxon>
        <taxon>Pseudomonadota</taxon>
        <taxon>Gammaproteobacteria</taxon>
        <taxon>Enterobacterales</taxon>
        <taxon>Yersiniaceae</taxon>
        <taxon>Yersinia</taxon>
    </lineage>
</organism>
<dbReference type="SUPFAM" id="SSF55874">
    <property type="entry name" value="ATPase domain of HSP90 chaperone/DNA topoisomerase II/histidine kinase"/>
    <property type="match status" value="1"/>
</dbReference>
<keyword evidence="4 5" id="KW-0234">DNA repair</keyword>
<dbReference type="GO" id="GO:0032300">
    <property type="term" value="C:mismatch repair complex"/>
    <property type="evidence" value="ECO:0007669"/>
    <property type="project" value="InterPro"/>
</dbReference>
<dbReference type="GO" id="GO:0140664">
    <property type="term" value="F:ATP-dependent DNA damage sensor activity"/>
    <property type="evidence" value="ECO:0007669"/>
    <property type="project" value="InterPro"/>
</dbReference>
<dbReference type="SUPFAM" id="SSF54211">
    <property type="entry name" value="Ribosomal protein S5 domain 2-like"/>
    <property type="match status" value="1"/>
</dbReference>
<name>A0A9P1PVR4_YEREN</name>
<dbReference type="PROSITE" id="PS00058">
    <property type="entry name" value="DNA_MISMATCH_REPAIR_1"/>
    <property type="match status" value="1"/>
</dbReference>
<dbReference type="Gene3D" id="3.30.1540.20">
    <property type="entry name" value="MutL, C-terminal domain, dimerisation subdomain"/>
    <property type="match status" value="1"/>
</dbReference>
<evidence type="ECO:0000256" key="1">
    <source>
        <dbReference type="ARBA" id="ARBA00006082"/>
    </source>
</evidence>
<dbReference type="InterPro" id="IPR038973">
    <property type="entry name" value="MutL/Mlh/Pms-like"/>
</dbReference>
<dbReference type="InterPro" id="IPR042121">
    <property type="entry name" value="MutL_C_regsub"/>
</dbReference>
<dbReference type="RefSeq" id="WP_050131043.1">
    <property type="nucleotide sequence ID" value="NZ_CPZF01000005.1"/>
</dbReference>
<keyword evidence="3 5" id="KW-0227">DNA damage</keyword>
<dbReference type="InterPro" id="IPR014721">
    <property type="entry name" value="Ribsml_uS5_D2-typ_fold_subgr"/>
</dbReference>
<dbReference type="Pfam" id="PF01119">
    <property type="entry name" value="DNA_mis_repair"/>
    <property type="match status" value="1"/>
</dbReference>